<sequence length="106" mass="11698">MSHGPRTIDAVATTLVRGVGRAHLYLPHSRTVAHAATREEWPAEECRMPPQIGARCADPRTLRRIAEREPGDPSLNVPTYVINTALTGIAKQCKRRVKGTVTDFVE</sequence>
<evidence type="ECO:0000313" key="1">
    <source>
        <dbReference type="Proteomes" id="UP000887566"/>
    </source>
</evidence>
<protein>
    <submittedName>
        <fullName evidence="2">Uncharacterized protein</fullName>
    </submittedName>
</protein>
<accession>A0A914WA70</accession>
<name>A0A914WA70_9BILA</name>
<proteinExistence type="predicted"/>
<keyword evidence="1" id="KW-1185">Reference proteome</keyword>
<reference evidence="2" key="1">
    <citation type="submission" date="2022-11" db="UniProtKB">
        <authorList>
            <consortium name="WormBaseParasite"/>
        </authorList>
    </citation>
    <scope>IDENTIFICATION</scope>
</reference>
<organism evidence="1 2">
    <name type="scientific">Plectus sambesii</name>
    <dbReference type="NCBI Taxonomy" id="2011161"/>
    <lineage>
        <taxon>Eukaryota</taxon>
        <taxon>Metazoa</taxon>
        <taxon>Ecdysozoa</taxon>
        <taxon>Nematoda</taxon>
        <taxon>Chromadorea</taxon>
        <taxon>Plectida</taxon>
        <taxon>Plectina</taxon>
        <taxon>Plectoidea</taxon>
        <taxon>Plectidae</taxon>
        <taxon>Plectus</taxon>
    </lineage>
</organism>
<dbReference type="WBParaSite" id="PSAMB.scaffold3386size27196.g21539.t1">
    <property type="protein sequence ID" value="PSAMB.scaffold3386size27196.g21539.t1"/>
    <property type="gene ID" value="PSAMB.scaffold3386size27196.g21539"/>
</dbReference>
<dbReference type="Proteomes" id="UP000887566">
    <property type="component" value="Unplaced"/>
</dbReference>
<dbReference type="AlphaFoldDB" id="A0A914WA70"/>
<evidence type="ECO:0000313" key="2">
    <source>
        <dbReference type="WBParaSite" id="PSAMB.scaffold3386size27196.g21539.t1"/>
    </source>
</evidence>